<feature type="coiled-coil region" evidence="1">
    <location>
        <begin position="93"/>
        <end position="137"/>
    </location>
</feature>
<evidence type="ECO:0000313" key="3">
    <source>
        <dbReference type="Proteomes" id="UP000023152"/>
    </source>
</evidence>
<keyword evidence="3" id="KW-1185">Reference proteome</keyword>
<dbReference type="AlphaFoldDB" id="X6MR91"/>
<evidence type="ECO:0000313" key="2">
    <source>
        <dbReference type="EMBL" id="ETO15620.1"/>
    </source>
</evidence>
<evidence type="ECO:0000256" key="1">
    <source>
        <dbReference type="SAM" id="Coils"/>
    </source>
</evidence>
<proteinExistence type="predicted"/>
<dbReference type="Proteomes" id="UP000023152">
    <property type="component" value="Unassembled WGS sequence"/>
</dbReference>
<organism evidence="2 3">
    <name type="scientific">Reticulomyxa filosa</name>
    <dbReference type="NCBI Taxonomy" id="46433"/>
    <lineage>
        <taxon>Eukaryota</taxon>
        <taxon>Sar</taxon>
        <taxon>Rhizaria</taxon>
        <taxon>Retaria</taxon>
        <taxon>Foraminifera</taxon>
        <taxon>Monothalamids</taxon>
        <taxon>Reticulomyxidae</taxon>
        <taxon>Reticulomyxa</taxon>
    </lineage>
</organism>
<dbReference type="EMBL" id="ASPP01018954">
    <property type="protein sequence ID" value="ETO15620.1"/>
    <property type="molecule type" value="Genomic_DNA"/>
</dbReference>
<keyword evidence="1" id="KW-0175">Coiled coil</keyword>
<protein>
    <submittedName>
        <fullName evidence="2">Uncharacterized protein</fullName>
    </submittedName>
</protein>
<comment type="caution">
    <text evidence="2">The sequence shown here is derived from an EMBL/GenBank/DDBJ whole genome shotgun (WGS) entry which is preliminary data.</text>
</comment>
<sequence length="501" mass="58415">MLIRIYLFQINEEYLFKRKKITLIFIAEKSKLKYKEKSNNRSFAIQYDPLSVWTTNKNKEISLQYPSIKKNNTTTKPTFLQKMSEQIIESKGAAEVKEKTVEVNEKIVEINEKIVEVKEKTTEVKEETVEIKEETAETKEEKYDFSEIEKSEWEINCEHLDIKVQELEDFVDVSDEYSSEKLLNIFDKLDLKKEDFDIWAGYGDSGTVFYGKDDARSKLSSVVSYAESNTSASKSAKHRLRVVTKLLVTDEKQEIYHPTQILLLLAAHGNVCNVQKEVAINSAFSLMTDSMHELVEKHGIEVALYRVLRDYRYLLVEHLYKTFNATNNIHSIVMVSNSLCKKIGIYEQVDPNQGEWDLPNDWRNTAEKKYFGEFYTVSNVVKYVNTVIKEKKLPYQQVITKFEQFIESKVKSDLNIDIKDYTYSFLHSAIDTVTGDFKPKYLCWFLSHFNVLKKYTGESVLAQRLSFQEFAFFVTTLLFGESKNIVFYPFFDLVLDGYGLC</sequence>
<reference evidence="2 3" key="1">
    <citation type="journal article" date="2013" name="Curr. Biol.">
        <title>The Genome of the Foraminiferan Reticulomyxa filosa.</title>
        <authorList>
            <person name="Glockner G."/>
            <person name="Hulsmann N."/>
            <person name="Schleicher M."/>
            <person name="Noegel A.A."/>
            <person name="Eichinger L."/>
            <person name="Gallinger C."/>
            <person name="Pawlowski J."/>
            <person name="Sierra R."/>
            <person name="Euteneuer U."/>
            <person name="Pillet L."/>
            <person name="Moustafa A."/>
            <person name="Platzer M."/>
            <person name="Groth M."/>
            <person name="Szafranski K."/>
            <person name="Schliwa M."/>
        </authorList>
    </citation>
    <scope>NUCLEOTIDE SEQUENCE [LARGE SCALE GENOMIC DNA]</scope>
</reference>
<gene>
    <name evidence="2" type="ORF">RFI_21748</name>
</gene>
<accession>X6MR91</accession>
<name>X6MR91_RETFI</name>